<evidence type="ECO:0000256" key="2">
    <source>
        <dbReference type="ARBA" id="ARBA00022553"/>
    </source>
</evidence>
<dbReference type="EMBL" id="JAAGNC010000194">
    <property type="protein sequence ID" value="NEC61545.1"/>
    <property type="molecule type" value="Genomic_DNA"/>
</dbReference>
<dbReference type="SUPFAM" id="SSF51735">
    <property type="entry name" value="NAD(P)-binding Rossmann-fold domains"/>
    <property type="match status" value="1"/>
</dbReference>
<dbReference type="SUPFAM" id="SSF47336">
    <property type="entry name" value="ACP-like"/>
    <property type="match status" value="1"/>
</dbReference>
<dbReference type="PANTHER" id="PTHR43775">
    <property type="entry name" value="FATTY ACID SYNTHASE"/>
    <property type="match status" value="1"/>
</dbReference>
<evidence type="ECO:0000313" key="5">
    <source>
        <dbReference type="EMBL" id="NEC61545.1"/>
    </source>
</evidence>
<dbReference type="PANTHER" id="PTHR43775:SF51">
    <property type="entry name" value="INACTIVE PHENOLPHTHIOCEROL SYNTHESIS POLYKETIDE SYNTHASE TYPE I PKS1-RELATED"/>
    <property type="match status" value="1"/>
</dbReference>
<dbReference type="Gene3D" id="3.40.50.720">
    <property type="entry name" value="NAD(P)-binding Rossmann-like Domain"/>
    <property type="match status" value="1"/>
</dbReference>
<dbReference type="SMART" id="SM01294">
    <property type="entry name" value="PKS_PP_betabranch"/>
    <property type="match status" value="1"/>
</dbReference>
<protein>
    <submittedName>
        <fullName evidence="5">SDR family NAD(P)-dependent oxidoreductase</fullName>
    </submittedName>
</protein>
<evidence type="ECO:0000259" key="4">
    <source>
        <dbReference type="PROSITE" id="PS50075"/>
    </source>
</evidence>
<dbReference type="InterPro" id="IPR036291">
    <property type="entry name" value="NAD(P)-bd_dom_sf"/>
</dbReference>
<dbReference type="InterPro" id="IPR020806">
    <property type="entry name" value="PKS_PP-bd"/>
</dbReference>
<dbReference type="SMART" id="SM00822">
    <property type="entry name" value="PKS_KR"/>
    <property type="match status" value="1"/>
</dbReference>
<dbReference type="RefSeq" id="WP_161269751.1">
    <property type="nucleotide sequence ID" value="NZ_JAAGNC010000194.1"/>
</dbReference>
<dbReference type="CDD" id="cd08956">
    <property type="entry name" value="KR_3_FAS_SDR_x"/>
    <property type="match status" value="1"/>
</dbReference>
<dbReference type="InterPro" id="IPR009081">
    <property type="entry name" value="PP-bd_ACP"/>
</dbReference>
<comment type="caution">
    <text evidence="5">The sequence shown here is derived from an EMBL/GenBank/DDBJ whole genome shotgun (WGS) entry which is preliminary data.</text>
</comment>
<organism evidence="5 6">
    <name type="scientific">Amycolatopsis rubida</name>
    <dbReference type="NCBI Taxonomy" id="112413"/>
    <lineage>
        <taxon>Bacteria</taxon>
        <taxon>Bacillati</taxon>
        <taxon>Actinomycetota</taxon>
        <taxon>Actinomycetes</taxon>
        <taxon>Pseudonocardiales</taxon>
        <taxon>Pseudonocardiaceae</taxon>
        <taxon>Amycolatopsis</taxon>
    </lineage>
</organism>
<keyword evidence="2" id="KW-0597">Phosphoprotein</keyword>
<keyword evidence="1" id="KW-0596">Phosphopantetheine</keyword>
<evidence type="ECO:0000256" key="1">
    <source>
        <dbReference type="ARBA" id="ARBA00022450"/>
    </source>
</evidence>
<dbReference type="InterPro" id="IPR013968">
    <property type="entry name" value="PKS_KR"/>
</dbReference>
<dbReference type="Gene3D" id="1.10.1200.10">
    <property type="entry name" value="ACP-like"/>
    <property type="match status" value="1"/>
</dbReference>
<dbReference type="Pfam" id="PF00550">
    <property type="entry name" value="PP-binding"/>
    <property type="match status" value="1"/>
</dbReference>
<accession>A0ABX0C161</accession>
<sequence>RNLLLTSRRGAEAPGAAELRDELAELGADVTLAACDVADRDALAALLAGIPADAPLRAVVHAAGVLDDGVLTSLTPERLDKVLRPKVDAAAALHELTRELDLTAFVLFSSAAGVLGAPGQGSYAAANAFLDALAARRRAEGLAGTSLAWGLWSDGMGAALEDADAHRIGETGIAALSTEDGLRLLDATVGAAEAHLVPIALDTRVLASSGGDDLPAVLRGLAGAPGRRAAQDTAEDTESLATKLAGLAANKRVPTMLNLVRTHAAALLGHAGPEAVEADRSFNEVGFDSLSATGFRNKLSLVTGLKLPVSLIFDYPTPRILAEFLVGELAPAEEAEAAVAGETVTEQGVREALAGIPLEKLRAAGLLDGLLELAGVRLAEDSAEEPEAVEEASIDDLDADALISMAIGAGDD</sequence>
<feature type="domain" description="Carrier" evidence="4">
    <location>
        <begin position="254"/>
        <end position="329"/>
    </location>
</feature>
<dbReference type="Pfam" id="PF08659">
    <property type="entry name" value="KR"/>
    <property type="match status" value="1"/>
</dbReference>
<keyword evidence="3" id="KW-0808">Transferase</keyword>
<dbReference type="Proteomes" id="UP000470404">
    <property type="component" value="Unassembled WGS sequence"/>
</dbReference>
<feature type="non-terminal residue" evidence="5">
    <location>
        <position position="1"/>
    </location>
</feature>
<name>A0ABX0C161_9PSEU</name>
<keyword evidence="6" id="KW-1185">Reference proteome</keyword>
<dbReference type="InterPro" id="IPR036736">
    <property type="entry name" value="ACP-like_sf"/>
</dbReference>
<dbReference type="InterPro" id="IPR050091">
    <property type="entry name" value="PKS_NRPS_Biosynth_Enz"/>
</dbReference>
<proteinExistence type="predicted"/>
<evidence type="ECO:0000313" key="6">
    <source>
        <dbReference type="Proteomes" id="UP000470404"/>
    </source>
</evidence>
<dbReference type="PROSITE" id="PS50075">
    <property type="entry name" value="CARRIER"/>
    <property type="match status" value="1"/>
</dbReference>
<reference evidence="5 6" key="1">
    <citation type="submission" date="2020-01" db="EMBL/GenBank/DDBJ databases">
        <title>Insect and environment-associated Actinomycetes.</title>
        <authorList>
            <person name="Currrie C."/>
            <person name="Chevrette M."/>
            <person name="Carlson C."/>
            <person name="Stubbendieck R."/>
            <person name="Wendt-Pienkowski E."/>
        </authorList>
    </citation>
    <scope>NUCLEOTIDE SEQUENCE [LARGE SCALE GENOMIC DNA]</scope>
    <source>
        <strain evidence="5 6">SID8386</strain>
    </source>
</reference>
<evidence type="ECO:0000256" key="3">
    <source>
        <dbReference type="ARBA" id="ARBA00022679"/>
    </source>
</evidence>
<gene>
    <name evidence="5" type="ORF">G3I59_39620</name>
</gene>
<dbReference type="SMART" id="SM00823">
    <property type="entry name" value="PKS_PP"/>
    <property type="match status" value="1"/>
</dbReference>
<dbReference type="InterPro" id="IPR057326">
    <property type="entry name" value="KR_dom"/>
</dbReference>